<comment type="subcellular location">
    <subcellularLocation>
        <location evidence="2">Chromosome</location>
        <location evidence="2">Telomere</location>
    </subcellularLocation>
    <subcellularLocation>
        <location evidence="1">Nucleus</location>
    </subcellularLocation>
</comment>
<reference evidence="8" key="2">
    <citation type="submission" date="2025-09" db="UniProtKB">
        <authorList>
            <consortium name="Ensembl"/>
        </authorList>
    </citation>
    <scope>IDENTIFICATION</scope>
</reference>
<keyword evidence="4" id="KW-0779">Telomere</keyword>
<dbReference type="InterPro" id="IPR022031">
    <property type="entry name" value="Rif1_N"/>
</dbReference>
<evidence type="ECO:0000256" key="5">
    <source>
        <dbReference type="ARBA" id="ARBA00023242"/>
    </source>
</evidence>
<dbReference type="AlphaFoldDB" id="A0A8C4NGR7"/>
<proteinExistence type="predicted"/>
<keyword evidence="5" id="KW-0539">Nucleus</keyword>
<evidence type="ECO:0000256" key="4">
    <source>
        <dbReference type="ARBA" id="ARBA00022895"/>
    </source>
</evidence>
<dbReference type="GO" id="GO:0140445">
    <property type="term" value="C:chromosome, telomeric repeat region"/>
    <property type="evidence" value="ECO:0007669"/>
    <property type="project" value="TreeGrafter"/>
</dbReference>
<dbReference type="InterPro" id="IPR016024">
    <property type="entry name" value="ARM-type_fold"/>
</dbReference>
<dbReference type="GO" id="GO:0005634">
    <property type="term" value="C:nucleus"/>
    <property type="evidence" value="ECO:0007669"/>
    <property type="project" value="UniProtKB-SubCell"/>
</dbReference>
<accession>A0A8C4NGR7</accession>
<keyword evidence="9" id="KW-1185">Reference proteome</keyword>
<dbReference type="GO" id="GO:0000723">
    <property type="term" value="P:telomere maintenance"/>
    <property type="evidence" value="ECO:0007669"/>
    <property type="project" value="TreeGrafter"/>
</dbReference>
<evidence type="ECO:0000256" key="2">
    <source>
        <dbReference type="ARBA" id="ARBA00004574"/>
    </source>
</evidence>
<dbReference type="SUPFAM" id="SSF48371">
    <property type="entry name" value="ARM repeat"/>
    <property type="match status" value="1"/>
</dbReference>
<dbReference type="Ensembl" id="ENSEBUT00000003051.1">
    <property type="protein sequence ID" value="ENSEBUP00000002694.1"/>
    <property type="gene ID" value="ENSEBUG00000002058.1"/>
</dbReference>
<dbReference type="Proteomes" id="UP000694388">
    <property type="component" value="Unplaced"/>
</dbReference>
<dbReference type="PANTHER" id="PTHR22928:SF3">
    <property type="entry name" value="TELOMERE-ASSOCIATED PROTEIN RIF1"/>
    <property type="match status" value="1"/>
</dbReference>
<reference evidence="8" key="1">
    <citation type="submission" date="2025-08" db="UniProtKB">
        <authorList>
            <consortium name="Ensembl"/>
        </authorList>
    </citation>
    <scope>IDENTIFICATION</scope>
</reference>
<feature type="domain" description="Telomere-associated protein Rif1 N-terminal" evidence="7">
    <location>
        <begin position="36"/>
        <end position="197"/>
    </location>
</feature>
<organism evidence="8 9">
    <name type="scientific">Eptatretus burgeri</name>
    <name type="common">Inshore hagfish</name>
    <dbReference type="NCBI Taxonomy" id="7764"/>
    <lineage>
        <taxon>Eukaryota</taxon>
        <taxon>Metazoa</taxon>
        <taxon>Chordata</taxon>
        <taxon>Craniata</taxon>
        <taxon>Vertebrata</taxon>
        <taxon>Cyclostomata</taxon>
        <taxon>Myxini</taxon>
        <taxon>Myxiniformes</taxon>
        <taxon>Myxinidae</taxon>
        <taxon>Eptatretinae</taxon>
        <taxon>Eptatretus</taxon>
    </lineage>
</organism>
<name>A0A8C4NGR7_EPTBU</name>
<evidence type="ECO:0000313" key="8">
    <source>
        <dbReference type="Ensembl" id="ENSEBUP00000002694.1"/>
    </source>
</evidence>
<evidence type="ECO:0000313" key="9">
    <source>
        <dbReference type="Proteomes" id="UP000694388"/>
    </source>
</evidence>
<dbReference type="Pfam" id="PF12231">
    <property type="entry name" value="Rif1_N"/>
    <property type="match status" value="1"/>
</dbReference>
<dbReference type="PANTHER" id="PTHR22928">
    <property type="entry name" value="TELOMERE-ASSOCIATED PROTEIN RIF1"/>
    <property type="match status" value="1"/>
</dbReference>
<keyword evidence="6" id="KW-0131">Cell cycle</keyword>
<evidence type="ECO:0000259" key="7">
    <source>
        <dbReference type="Pfam" id="PF12231"/>
    </source>
</evidence>
<keyword evidence="3" id="KW-0158">Chromosome</keyword>
<protein>
    <recommendedName>
        <fullName evidence="7">Telomere-associated protein Rif1 N-terminal domain-containing protein</fullName>
    </recommendedName>
</protein>
<sequence>MIQQCFVVRRRLSPAVMATRGVLVLLDTLIDNTVTDDDRVDALLTLTDRLRTVDVHEKAFIDKVYQLFECCQTYLSGSNVELKLACLQTLGYCVFHEKLVEAVPVKLLHDLMALLLKTITVSTEKNMLTKGLWVLAQQNFPPEVVESKVATVMDALENVACRAEQYAGVQYEVSKILGRLQGQAPGVVAQHVVRWAPTRSAPRCSPSGKTAAESLHRGGGCPSNACPAARDCGCPGGKRA</sequence>
<evidence type="ECO:0000256" key="1">
    <source>
        <dbReference type="ARBA" id="ARBA00004123"/>
    </source>
</evidence>
<evidence type="ECO:0000256" key="6">
    <source>
        <dbReference type="ARBA" id="ARBA00023306"/>
    </source>
</evidence>
<evidence type="ECO:0000256" key="3">
    <source>
        <dbReference type="ARBA" id="ARBA00022454"/>
    </source>
</evidence>